<organism evidence="1">
    <name type="scientific">Zea mays</name>
    <name type="common">Maize</name>
    <dbReference type="NCBI Taxonomy" id="4577"/>
    <lineage>
        <taxon>Eukaryota</taxon>
        <taxon>Viridiplantae</taxon>
        <taxon>Streptophyta</taxon>
        <taxon>Embryophyta</taxon>
        <taxon>Tracheophyta</taxon>
        <taxon>Spermatophyta</taxon>
        <taxon>Magnoliopsida</taxon>
        <taxon>Liliopsida</taxon>
        <taxon>Poales</taxon>
        <taxon>Poaceae</taxon>
        <taxon>PACMAD clade</taxon>
        <taxon>Panicoideae</taxon>
        <taxon>Andropogonodae</taxon>
        <taxon>Andropogoneae</taxon>
        <taxon>Tripsacinae</taxon>
        <taxon>Zea</taxon>
    </lineage>
</organism>
<dbReference type="InterPro" id="IPR036574">
    <property type="entry name" value="Scorpion_toxin-like_sf"/>
</dbReference>
<accession>A0A1D6N292</accession>
<dbReference type="EMBL" id="CM007649">
    <property type="protein sequence ID" value="ONM34834.1"/>
    <property type="molecule type" value="Genomic_DNA"/>
</dbReference>
<dbReference type="InParanoid" id="A0A1D6N292"/>
<dbReference type="Gene3D" id="3.30.30.10">
    <property type="entry name" value="Knottin, scorpion toxin-like"/>
    <property type="match status" value="1"/>
</dbReference>
<name>A0A1D6N292_MAIZE</name>
<dbReference type="AlphaFoldDB" id="A0A1D6N292"/>
<dbReference type="SMR" id="A0A1D6N292"/>
<gene>
    <name evidence="1" type="ORF">ZEAMMB73_Zm00001d042226</name>
</gene>
<evidence type="ECO:0008006" key="2">
    <source>
        <dbReference type="Google" id="ProtNLM"/>
    </source>
</evidence>
<proteinExistence type="predicted"/>
<sequence length="89" mass="9623">MASSKDAVIAAIFIQVLLLMASSYCAEAKICTKPNPFYLTLCQSDKACGDSCIHFGIGTSGFCKGRRPPTRVCTCNFECPGQERSNTFT</sequence>
<protein>
    <recommendedName>
        <fullName evidence="2">Knottin scorpion toxin-like domain-containing protein</fullName>
    </recommendedName>
</protein>
<dbReference type="PaxDb" id="4577-AC196417.3_FGP008"/>
<dbReference type="OMA" id="AYCAEAK"/>
<reference evidence="1" key="1">
    <citation type="submission" date="2015-12" db="EMBL/GenBank/DDBJ databases">
        <title>Update maize B73 reference genome by single molecule sequencing technologies.</title>
        <authorList>
            <consortium name="Maize Genome Sequencing Project"/>
            <person name="Ware D."/>
        </authorList>
    </citation>
    <scope>NUCLEOTIDE SEQUENCE [LARGE SCALE GENOMIC DNA]</scope>
    <source>
        <tissue evidence="1">Seedling</tissue>
    </source>
</reference>
<evidence type="ECO:0000313" key="1">
    <source>
        <dbReference type="EMBL" id="ONM34834.1"/>
    </source>
</evidence>